<name>A0A9W4SJW2_9GLOM</name>
<organism evidence="1 2">
    <name type="scientific">Funneliformis geosporum</name>
    <dbReference type="NCBI Taxonomy" id="1117311"/>
    <lineage>
        <taxon>Eukaryota</taxon>
        <taxon>Fungi</taxon>
        <taxon>Fungi incertae sedis</taxon>
        <taxon>Mucoromycota</taxon>
        <taxon>Glomeromycotina</taxon>
        <taxon>Glomeromycetes</taxon>
        <taxon>Glomerales</taxon>
        <taxon>Glomeraceae</taxon>
        <taxon>Funneliformis</taxon>
    </lineage>
</organism>
<reference evidence="1" key="1">
    <citation type="submission" date="2022-08" db="EMBL/GenBank/DDBJ databases">
        <authorList>
            <person name="Kallberg Y."/>
            <person name="Tangrot J."/>
            <person name="Rosling A."/>
        </authorList>
    </citation>
    <scope>NUCLEOTIDE SEQUENCE</scope>
    <source>
        <strain evidence="1">Wild A</strain>
    </source>
</reference>
<protein>
    <submittedName>
        <fullName evidence="1">3263_t:CDS:1</fullName>
    </submittedName>
</protein>
<comment type="caution">
    <text evidence="1">The sequence shown here is derived from an EMBL/GenBank/DDBJ whole genome shotgun (WGS) entry which is preliminary data.</text>
</comment>
<gene>
    <name evidence="1" type="ORF">FWILDA_LOCUS5665</name>
</gene>
<keyword evidence="2" id="KW-1185">Reference proteome</keyword>
<dbReference type="AlphaFoldDB" id="A0A9W4SJW2"/>
<proteinExistence type="predicted"/>
<accession>A0A9W4SJW2</accession>
<feature type="non-terminal residue" evidence="1">
    <location>
        <position position="49"/>
    </location>
</feature>
<dbReference type="Proteomes" id="UP001153678">
    <property type="component" value="Unassembled WGS sequence"/>
</dbReference>
<evidence type="ECO:0000313" key="2">
    <source>
        <dbReference type="Proteomes" id="UP001153678"/>
    </source>
</evidence>
<evidence type="ECO:0000313" key="1">
    <source>
        <dbReference type="EMBL" id="CAI2172607.1"/>
    </source>
</evidence>
<dbReference type="EMBL" id="CAMKVN010000961">
    <property type="protein sequence ID" value="CAI2172607.1"/>
    <property type="molecule type" value="Genomic_DNA"/>
</dbReference>
<sequence>GHADDHISSKAGIKRGWNLNRGYTVNCTETKLVITSLYEDKLKLQVYMY</sequence>